<dbReference type="SUPFAM" id="SSF54637">
    <property type="entry name" value="Thioesterase/thiol ester dehydrase-isomerase"/>
    <property type="match status" value="2"/>
</dbReference>
<dbReference type="AlphaFoldDB" id="A0A839XWN3"/>
<dbReference type="PANTHER" id="PTHR13078:SF56">
    <property type="entry name" value="PEROXISOMAL MULTIFUNCTIONAL ENZYME TYPE 2"/>
    <property type="match status" value="1"/>
</dbReference>
<name>A0A839XWN3_9PSEU</name>
<reference evidence="4 5" key="1">
    <citation type="submission" date="2020-08" db="EMBL/GenBank/DDBJ databases">
        <title>Sequencing the genomes of 1000 actinobacteria strains.</title>
        <authorList>
            <person name="Klenk H.-P."/>
        </authorList>
    </citation>
    <scope>NUCLEOTIDE SEQUENCE [LARGE SCALE GENOMIC DNA]</scope>
    <source>
        <strain evidence="4 5">DSM 45267</strain>
    </source>
</reference>
<dbReference type="GO" id="GO:0004300">
    <property type="term" value="F:enoyl-CoA hydratase activity"/>
    <property type="evidence" value="ECO:0007669"/>
    <property type="project" value="TreeGrafter"/>
</dbReference>
<evidence type="ECO:0000256" key="1">
    <source>
        <dbReference type="ARBA" id="ARBA00005254"/>
    </source>
</evidence>
<dbReference type="InterPro" id="IPR002539">
    <property type="entry name" value="MaoC-like_dom"/>
</dbReference>
<dbReference type="InterPro" id="IPR029069">
    <property type="entry name" value="HotDog_dom_sf"/>
</dbReference>
<gene>
    <name evidence="4" type="ORF">FB384_003340</name>
</gene>
<evidence type="ECO:0000313" key="4">
    <source>
        <dbReference type="EMBL" id="MBB3664436.1"/>
    </source>
</evidence>
<sequence>MSHRDGAVRVLVNSSDRVRTAEHDLDERWLRAFAVAVGDTRASFFDVDHPGGLVAHPLFPVCLEWPLIEHGPPGVELTGHAVGDGLHAAHRIRLHSPLRPGKRVRTESELYAAVPVRGSVRLTVEFRTYSDCGALMVTTHLVSFYRDVRLCGATVDRPLAAIAPPVGEPSATVASFAVDEKNAVVYSECARIWNPIHTDARVARAAGLPGPILHGTEILARAVSAITGSRLVPIDAVVTGIECRFIQPVRAGMTLSVVTTQDDAGPIGFQVLGPAGPVITHGRLTHSELSAQACTRA</sequence>
<dbReference type="Gene3D" id="3.10.129.10">
    <property type="entry name" value="Hotdog Thioesterase"/>
    <property type="match status" value="1"/>
</dbReference>
<dbReference type="RefSeq" id="WP_183784127.1">
    <property type="nucleotide sequence ID" value="NZ_JACIBS010000001.1"/>
</dbReference>
<dbReference type="PANTHER" id="PTHR13078">
    <property type="entry name" value="PEROXISOMAL MULTIFUNCTIONAL ENZYME TYPE 2-RELATED"/>
    <property type="match status" value="1"/>
</dbReference>
<dbReference type="GO" id="GO:0003857">
    <property type="term" value="F:(3S)-3-hydroxyacyl-CoA dehydrogenase (NAD+) activity"/>
    <property type="evidence" value="ECO:0007669"/>
    <property type="project" value="TreeGrafter"/>
</dbReference>
<keyword evidence="5" id="KW-1185">Reference proteome</keyword>
<accession>A0A839XWN3</accession>
<dbReference type="GO" id="GO:0044594">
    <property type="term" value="F:17-beta-hydroxysteroid dehydrogenase (NAD+) activity"/>
    <property type="evidence" value="ECO:0007669"/>
    <property type="project" value="TreeGrafter"/>
</dbReference>
<dbReference type="EMBL" id="JACIBS010000001">
    <property type="protein sequence ID" value="MBB3664436.1"/>
    <property type="molecule type" value="Genomic_DNA"/>
</dbReference>
<evidence type="ECO:0000259" key="2">
    <source>
        <dbReference type="Pfam" id="PF01575"/>
    </source>
</evidence>
<dbReference type="GO" id="GO:0006635">
    <property type="term" value="P:fatty acid beta-oxidation"/>
    <property type="evidence" value="ECO:0007669"/>
    <property type="project" value="TreeGrafter"/>
</dbReference>
<evidence type="ECO:0000259" key="3">
    <source>
        <dbReference type="Pfam" id="PF13452"/>
    </source>
</evidence>
<comment type="caution">
    <text evidence="4">The sequence shown here is derived from an EMBL/GenBank/DDBJ whole genome shotgun (WGS) entry which is preliminary data.</text>
</comment>
<dbReference type="InterPro" id="IPR039569">
    <property type="entry name" value="FAS1-like_DH_region"/>
</dbReference>
<dbReference type="Pfam" id="PF01575">
    <property type="entry name" value="MaoC_dehydratas"/>
    <property type="match status" value="1"/>
</dbReference>
<organism evidence="4 5">
    <name type="scientific">Prauserella sediminis</name>
    <dbReference type="NCBI Taxonomy" id="577680"/>
    <lineage>
        <taxon>Bacteria</taxon>
        <taxon>Bacillati</taxon>
        <taxon>Actinomycetota</taxon>
        <taxon>Actinomycetes</taxon>
        <taxon>Pseudonocardiales</taxon>
        <taxon>Pseudonocardiaceae</taxon>
        <taxon>Prauserella</taxon>
        <taxon>Prauserella salsuginis group</taxon>
    </lineage>
</organism>
<evidence type="ECO:0000313" key="5">
    <source>
        <dbReference type="Proteomes" id="UP000564573"/>
    </source>
</evidence>
<protein>
    <submittedName>
        <fullName evidence="4">Acyl dehydratase</fullName>
    </submittedName>
</protein>
<comment type="similarity">
    <text evidence="1">Belongs to the enoyl-CoA hydratase/isomerase family.</text>
</comment>
<feature type="domain" description="FAS1-like dehydratase" evidence="3">
    <location>
        <begin position="25"/>
        <end position="115"/>
    </location>
</feature>
<feature type="domain" description="MaoC-like" evidence="2">
    <location>
        <begin position="165"/>
        <end position="261"/>
    </location>
</feature>
<proteinExistence type="inferred from homology"/>
<dbReference type="Pfam" id="PF13452">
    <property type="entry name" value="FAS1_DH_region"/>
    <property type="match status" value="1"/>
</dbReference>
<dbReference type="Proteomes" id="UP000564573">
    <property type="component" value="Unassembled WGS sequence"/>
</dbReference>
<dbReference type="CDD" id="cd03441">
    <property type="entry name" value="R_hydratase_like"/>
    <property type="match status" value="1"/>
</dbReference>